<evidence type="ECO:0000259" key="7">
    <source>
        <dbReference type="PROSITE" id="PS50929"/>
    </source>
</evidence>
<evidence type="ECO:0000313" key="8">
    <source>
        <dbReference type="EMBL" id="GLS91716.1"/>
    </source>
</evidence>
<evidence type="ECO:0000256" key="1">
    <source>
        <dbReference type="ARBA" id="ARBA00004651"/>
    </source>
</evidence>
<feature type="transmembrane region" description="Helical" evidence="5">
    <location>
        <begin position="208"/>
        <end position="225"/>
    </location>
</feature>
<feature type="transmembrane region" description="Helical" evidence="5">
    <location>
        <begin position="424"/>
        <end position="445"/>
    </location>
</feature>
<dbReference type="InterPro" id="IPR027417">
    <property type="entry name" value="P-loop_NTPase"/>
</dbReference>
<dbReference type="Proteomes" id="UP001157353">
    <property type="component" value="Unassembled WGS sequence"/>
</dbReference>
<feature type="transmembrane region" description="Helical" evidence="5">
    <location>
        <begin position="401"/>
        <end position="418"/>
    </location>
</feature>
<dbReference type="PROSITE" id="PS50929">
    <property type="entry name" value="ABC_TM1F"/>
    <property type="match status" value="1"/>
</dbReference>
<evidence type="ECO:0000256" key="2">
    <source>
        <dbReference type="ARBA" id="ARBA00022692"/>
    </source>
</evidence>
<dbReference type="Gene3D" id="3.40.50.300">
    <property type="entry name" value="P-loop containing nucleotide triphosphate hydrolases"/>
    <property type="match status" value="1"/>
</dbReference>
<evidence type="ECO:0000259" key="6">
    <source>
        <dbReference type="PROSITE" id="PS50893"/>
    </source>
</evidence>
<dbReference type="RefSeq" id="WP_284204832.1">
    <property type="nucleotide sequence ID" value="NZ_BSPQ01000015.1"/>
</dbReference>
<dbReference type="Pfam" id="PF00005">
    <property type="entry name" value="ABC_tran"/>
    <property type="match status" value="1"/>
</dbReference>
<dbReference type="Pfam" id="PF00664">
    <property type="entry name" value="ABC_membrane"/>
    <property type="match status" value="1"/>
</dbReference>
<dbReference type="Gene3D" id="1.20.1560.10">
    <property type="entry name" value="ABC transporter type 1, transmembrane domain"/>
    <property type="match status" value="1"/>
</dbReference>
<evidence type="ECO:0008006" key="10">
    <source>
        <dbReference type="Google" id="ProtNLM"/>
    </source>
</evidence>
<name>A0ABQ6E2Z0_9GAMM</name>
<dbReference type="InterPro" id="IPR011527">
    <property type="entry name" value="ABC1_TM_dom"/>
</dbReference>
<dbReference type="PANTHER" id="PTHR24221:SF654">
    <property type="entry name" value="ATP-BINDING CASSETTE SUB-FAMILY B MEMBER 6"/>
    <property type="match status" value="1"/>
</dbReference>
<evidence type="ECO:0000313" key="9">
    <source>
        <dbReference type="Proteomes" id="UP001157353"/>
    </source>
</evidence>
<keyword evidence="4 5" id="KW-0472">Membrane</keyword>
<comment type="caution">
    <text evidence="8">The sequence shown here is derived from an EMBL/GenBank/DDBJ whole genome shotgun (WGS) entry which is preliminary data.</text>
</comment>
<sequence length="717" mass="79769">MDTLINFDEIKERIDEFQNGILGDRFSETPILLGLSYTLILLEWEGTPQILSDVFVYEENNQVSFDRTLTRLGYECNTQKITDTVQLQQMTFPCFITIQAQDYILINIHDGRCCMYDFENDNLFYQSTDSFSDAETCYVSNYSRLFREPSPESQDKNNWIKHSFYNYSDELKSLVRLSLVINLLGTIQPFFIMNVYAFALTAASHSTLYWLSAGAILVAFVEYSLKKQRMIILNTSGKELACHISYSVISKLLWLPYAMTSSAGTSSQMARLKDIDQFRQLVTNESSLSYFDLPFVLVFIVAIVAMSGIAGLVVIVGIIGMVIFSIYGRYAYAQATAKSSQANAMVSYQWNEVLSNTSAIQGLPLIGVLKSRFNAALSQRLNDSEHVSNTNNRIQSIGSSLIQVIGATGIVVAVLGVMDGTSDPGAMLALVILVWKALTPIMGIYNSLSKIETIKSSTGQINALMSINDDRLKMEKSPPLNQFQGQVTITALSHRYLGVSKGLTNLSFKVLPGQKLSVCSPAGGGKTTLLNILAGIEMRFQGEMLLDGYNSTQFNNFRYRNSVCYIPYDMHLYHGTIQANYTIYNGYTAAETINQMLAFFNLDTIFPDGPNTLINSELLNTLPDGVQRKLKLAIGLGDCLSKLIIIDEPFAGSEKESSHYLTSLFSGKLKNSSVIYTSNEKSMVATSDICLLLDHESAQKFFGSPDKVLSSKPDMLY</sequence>
<keyword evidence="2 5" id="KW-0812">Transmembrane</keyword>
<comment type="subcellular location">
    <subcellularLocation>
        <location evidence="1">Cell membrane</location>
        <topology evidence="1">Multi-pass membrane protein</topology>
    </subcellularLocation>
</comment>
<feature type="domain" description="ABC transmembrane type-1" evidence="7">
    <location>
        <begin position="177"/>
        <end position="453"/>
    </location>
</feature>
<dbReference type="InterPro" id="IPR003439">
    <property type="entry name" value="ABC_transporter-like_ATP-bd"/>
</dbReference>
<protein>
    <recommendedName>
        <fullName evidence="10">ATP-binding cassette domain-containing protein</fullName>
    </recommendedName>
</protein>
<dbReference type="EMBL" id="BSPQ01000015">
    <property type="protein sequence ID" value="GLS91716.1"/>
    <property type="molecule type" value="Genomic_DNA"/>
</dbReference>
<dbReference type="SUPFAM" id="SSF90123">
    <property type="entry name" value="ABC transporter transmembrane region"/>
    <property type="match status" value="1"/>
</dbReference>
<accession>A0ABQ6E2Z0</accession>
<feature type="transmembrane region" description="Helical" evidence="5">
    <location>
        <begin position="179"/>
        <end position="202"/>
    </location>
</feature>
<feature type="transmembrane region" description="Helical" evidence="5">
    <location>
        <begin position="295"/>
        <end position="324"/>
    </location>
</feature>
<organism evidence="8 9">
    <name type="scientific">Psychromonas marina</name>
    <dbReference type="NCBI Taxonomy" id="88364"/>
    <lineage>
        <taxon>Bacteria</taxon>
        <taxon>Pseudomonadati</taxon>
        <taxon>Pseudomonadota</taxon>
        <taxon>Gammaproteobacteria</taxon>
        <taxon>Alteromonadales</taxon>
        <taxon>Psychromonadaceae</taxon>
        <taxon>Psychromonas</taxon>
    </lineage>
</organism>
<dbReference type="PROSITE" id="PS50893">
    <property type="entry name" value="ABC_TRANSPORTER_2"/>
    <property type="match status" value="1"/>
</dbReference>
<gene>
    <name evidence="8" type="ORF">GCM10007916_27860</name>
</gene>
<reference evidence="9" key="1">
    <citation type="journal article" date="2019" name="Int. J. Syst. Evol. Microbiol.">
        <title>The Global Catalogue of Microorganisms (GCM) 10K type strain sequencing project: providing services to taxonomists for standard genome sequencing and annotation.</title>
        <authorList>
            <consortium name="The Broad Institute Genomics Platform"/>
            <consortium name="The Broad Institute Genome Sequencing Center for Infectious Disease"/>
            <person name="Wu L."/>
            <person name="Ma J."/>
        </authorList>
    </citation>
    <scope>NUCLEOTIDE SEQUENCE [LARGE SCALE GENOMIC DNA]</scope>
    <source>
        <strain evidence="9">NBRC 103166</strain>
    </source>
</reference>
<dbReference type="PANTHER" id="PTHR24221">
    <property type="entry name" value="ATP-BINDING CASSETTE SUB-FAMILY B"/>
    <property type="match status" value="1"/>
</dbReference>
<dbReference type="InterPro" id="IPR036640">
    <property type="entry name" value="ABC1_TM_sf"/>
</dbReference>
<dbReference type="SUPFAM" id="SSF52540">
    <property type="entry name" value="P-loop containing nucleoside triphosphate hydrolases"/>
    <property type="match status" value="1"/>
</dbReference>
<feature type="domain" description="ABC transporter" evidence="6">
    <location>
        <begin position="487"/>
        <end position="716"/>
    </location>
</feature>
<keyword evidence="9" id="KW-1185">Reference proteome</keyword>
<proteinExistence type="predicted"/>
<keyword evidence="3 5" id="KW-1133">Transmembrane helix</keyword>
<dbReference type="InterPro" id="IPR039421">
    <property type="entry name" value="Type_1_exporter"/>
</dbReference>
<evidence type="ECO:0000256" key="3">
    <source>
        <dbReference type="ARBA" id="ARBA00022989"/>
    </source>
</evidence>
<evidence type="ECO:0000256" key="4">
    <source>
        <dbReference type="ARBA" id="ARBA00023136"/>
    </source>
</evidence>
<evidence type="ECO:0000256" key="5">
    <source>
        <dbReference type="SAM" id="Phobius"/>
    </source>
</evidence>